<gene>
    <name evidence="1" type="ORF">BDY21DRAFT_332771</name>
</gene>
<dbReference type="Proteomes" id="UP000799766">
    <property type="component" value="Unassembled WGS sequence"/>
</dbReference>
<evidence type="ECO:0000313" key="1">
    <source>
        <dbReference type="EMBL" id="KAF2461635.1"/>
    </source>
</evidence>
<reference evidence="1" key="1">
    <citation type="journal article" date="2020" name="Stud. Mycol.">
        <title>101 Dothideomycetes genomes: a test case for predicting lifestyles and emergence of pathogens.</title>
        <authorList>
            <person name="Haridas S."/>
            <person name="Albert R."/>
            <person name="Binder M."/>
            <person name="Bloem J."/>
            <person name="Labutti K."/>
            <person name="Salamov A."/>
            <person name="Andreopoulos B."/>
            <person name="Baker S."/>
            <person name="Barry K."/>
            <person name="Bills G."/>
            <person name="Bluhm B."/>
            <person name="Cannon C."/>
            <person name="Castanera R."/>
            <person name="Culley D."/>
            <person name="Daum C."/>
            <person name="Ezra D."/>
            <person name="Gonzalez J."/>
            <person name="Henrissat B."/>
            <person name="Kuo A."/>
            <person name="Liang C."/>
            <person name="Lipzen A."/>
            <person name="Lutzoni F."/>
            <person name="Magnuson J."/>
            <person name="Mondo S."/>
            <person name="Nolan M."/>
            <person name="Ohm R."/>
            <person name="Pangilinan J."/>
            <person name="Park H.-J."/>
            <person name="Ramirez L."/>
            <person name="Alfaro M."/>
            <person name="Sun H."/>
            <person name="Tritt A."/>
            <person name="Yoshinaga Y."/>
            <person name="Zwiers L.-H."/>
            <person name="Turgeon B."/>
            <person name="Goodwin S."/>
            <person name="Spatafora J."/>
            <person name="Crous P."/>
            <person name="Grigoriev I."/>
        </authorList>
    </citation>
    <scope>NUCLEOTIDE SEQUENCE</scope>
    <source>
        <strain evidence="1">ATCC 16933</strain>
    </source>
</reference>
<dbReference type="PROSITE" id="PS51257">
    <property type="entry name" value="PROKAR_LIPOPROTEIN"/>
    <property type="match status" value="1"/>
</dbReference>
<dbReference type="EMBL" id="MU001671">
    <property type="protein sequence ID" value="KAF2461635.1"/>
    <property type="molecule type" value="Genomic_DNA"/>
</dbReference>
<protein>
    <submittedName>
        <fullName evidence="1">Uncharacterized protein</fullName>
    </submittedName>
</protein>
<dbReference type="AlphaFoldDB" id="A0A6A6PCC8"/>
<sequence>MSCHCRMLSLVTSGLASCCIFLQLAQDHLHLALMASYPSPLWNIRSSPSLLSVSRLGSFPRIARVLSSLFPCQRDPIRT</sequence>
<accession>A0A6A6PCC8</accession>
<evidence type="ECO:0000313" key="2">
    <source>
        <dbReference type="Proteomes" id="UP000799766"/>
    </source>
</evidence>
<proteinExistence type="predicted"/>
<organism evidence="1 2">
    <name type="scientific">Lineolata rhizophorae</name>
    <dbReference type="NCBI Taxonomy" id="578093"/>
    <lineage>
        <taxon>Eukaryota</taxon>
        <taxon>Fungi</taxon>
        <taxon>Dikarya</taxon>
        <taxon>Ascomycota</taxon>
        <taxon>Pezizomycotina</taxon>
        <taxon>Dothideomycetes</taxon>
        <taxon>Dothideomycetes incertae sedis</taxon>
        <taxon>Lineolatales</taxon>
        <taxon>Lineolataceae</taxon>
        <taxon>Lineolata</taxon>
    </lineage>
</organism>
<keyword evidence="2" id="KW-1185">Reference proteome</keyword>
<name>A0A6A6PCC8_9PEZI</name>